<dbReference type="AlphaFoldDB" id="A0A1J4MCA6"/>
<dbReference type="EMBL" id="LRBP01000027">
    <property type="protein sequence ID" value="OII71846.1"/>
    <property type="molecule type" value="Genomic_DNA"/>
</dbReference>
<sequence length="266" mass="30996">MQTIRLSLLGLCKDTLFDKTMHKHDLNNLSNNLNIQENRVSLLEFFREIVNSSYKGDIRFLFNDSSKKLSERELYDSLPFLTARYLPLIIDYFGNNKSELEIEGTKLSTLNKLCNLARSINDKMASKLMENPMSGMNSEFCASEDWNSFFRLFFNEKIILKINPSREWKAHEFFKLPNQFKSRASKIAAKKRFLRLLKINILSNKYINSICPCALPWSSNIIDETIRRYNFKCSLVGILNNTLSNLGKIVSKNYHSKIFDFLISNI</sequence>
<proteinExistence type="predicted"/>
<dbReference type="RefSeq" id="XP_028873465.1">
    <property type="nucleotide sequence ID" value="XM_029017667.1"/>
</dbReference>
<reference evidence="1 2" key="1">
    <citation type="submission" date="2016-10" db="EMBL/GenBank/DDBJ databases">
        <title>Reductive evolution of mitochondrial metabolism and differential evolution of invasion-related proteins in Cryptosporidium.</title>
        <authorList>
            <person name="Liu S."/>
            <person name="Roellig D.M."/>
            <person name="Guo Y."/>
            <person name="Li N."/>
            <person name="Frace M.A."/>
            <person name="Tang K."/>
            <person name="Zhang L."/>
            <person name="Feng Y."/>
            <person name="Xiao L."/>
        </authorList>
    </citation>
    <scope>NUCLEOTIDE SEQUENCE [LARGE SCALE GENOMIC DNA]</scope>
    <source>
        <strain evidence="1">39726</strain>
    </source>
</reference>
<dbReference type="OrthoDB" id="341477at2759"/>
<keyword evidence="2" id="KW-1185">Reference proteome</keyword>
<evidence type="ECO:0000313" key="2">
    <source>
        <dbReference type="Proteomes" id="UP000186176"/>
    </source>
</evidence>
<name>A0A1J4MCA6_9CRYT</name>
<accession>A0A1J4MCA6</accession>
<evidence type="ECO:0000313" key="1">
    <source>
        <dbReference type="EMBL" id="OII71846.1"/>
    </source>
</evidence>
<comment type="caution">
    <text evidence="1">The sequence shown here is derived from an EMBL/GenBank/DDBJ whole genome shotgun (WGS) entry which is preliminary data.</text>
</comment>
<protein>
    <submittedName>
        <fullName evidence="1">Uncharacterized protein</fullName>
    </submittedName>
</protein>
<dbReference type="Proteomes" id="UP000186176">
    <property type="component" value="Unassembled WGS sequence"/>
</dbReference>
<dbReference type="VEuPathDB" id="CryptoDB:cubi_00654"/>
<organism evidence="1 2">
    <name type="scientific">Cryptosporidium ubiquitum</name>
    <dbReference type="NCBI Taxonomy" id="857276"/>
    <lineage>
        <taxon>Eukaryota</taxon>
        <taxon>Sar</taxon>
        <taxon>Alveolata</taxon>
        <taxon>Apicomplexa</taxon>
        <taxon>Conoidasida</taxon>
        <taxon>Coccidia</taxon>
        <taxon>Eucoccidiorida</taxon>
        <taxon>Eimeriorina</taxon>
        <taxon>Cryptosporidiidae</taxon>
        <taxon>Cryptosporidium</taxon>
    </lineage>
</organism>
<gene>
    <name evidence="1" type="ORF">cubi_00654</name>
</gene>
<dbReference type="GeneID" id="39977446"/>